<dbReference type="GO" id="GO:0022857">
    <property type="term" value="F:transmembrane transporter activity"/>
    <property type="evidence" value="ECO:0007669"/>
    <property type="project" value="InterPro"/>
</dbReference>
<keyword evidence="2 5" id="KW-0812">Transmembrane</keyword>
<feature type="transmembrane region" description="Helical" evidence="5">
    <location>
        <begin position="389"/>
        <end position="409"/>
    </location>
</feature>
<keyword evidence="8" id="KW-1185">Reference proteome</keyword>
<evidence type="ECO:0000313" key="7">
    <source>
        <dbReference type="EMBL" id="KAJ3489538.1"/>
    </source>
</evidence>
<feature type="transmembrane region" description="Helical" evidence="5">
    <location>
        <begin position="159"/>
        <end position="179"/>
    </location>
</feature>
<evidence type="ECO:0000256" key="5">
    <source>
        <dbReference type="SAM" id="Phobius"/>
    </source>
</evidence>
<feature type="transmembrane region" description="Helical" evidence="5">
    <location>
        <begin position="232"/>
        <end position="251"/>
    </location>
</feature>
<dbReference type="GO" id="GO:0005886">
    <property type="term" value="C:plasma membrane"/>
    <property type="evidence" value="ECO:0007669"/>
    <property type="project" value="TreeGrafter"/>
</dbReference>
<reference evidence="7" key="1">
    <citation type="submission" date="2022-07" db="EMBL/GenBank/DDBJ databases">
        <title>Genome Sequence of Physisporinus lineatus.</title>
        <authorList>
            <person name="Buettner E."/>
        </authorList>
    </citation>
    <scope>NUCLEOTIDE SEQUENCE</scope>
    <source>
        <strain evidence="7">VT162</strain>
    </source>
</reference>
<gene>
    <name evidence="7" type="ORF">NLI96_g2074</name>
</gene>
<comment type="caution">
    <text evidence="7">The sequence shown here is derived from an EMBL/GenBank/DDBJ whole genome shotgun (WGS) entry which is preliminary data.</text>
</comment>
<feature type="domain" description="Major facilitator superfamily (MFS) profile" evidence="6">
    <location>
        <begin position="39"/>
        <end position="523"/>
    </location>
</feature>
<proteinExistence type="predicted"/>
<dbReference type="SUPFAM" id="SSF103473">
    <property type="entry name" value="MFS general substrate transporter"/>
    <property type="match status" value="1"/>
</dbReference>
<dbReference type="PRINTS" id="PR01036">
    <property type="entry name" value="TCRTETB"/>
</dbReference>
<dbReference type="EMBL" id="JANAWD010000043">
    <property type="protein sequence ID" value="KAJ3489538.1"/>
    <property type="molecule type" value="Genomic_DNA"/>
</dbReference>
<dbReference type="InterPro" id="IPR020846">
    <property type="entry name" value="MFS_dom"/>
</dbReference>
<dbReference type="PANTHER" id="PTHR23501:SF102">
    <property type="entry name" value="DRUG TRANSPORTER, PUTATIVE (AFU_ORTHOLOGUE AFUA_3G08530)-RELATED"/>
    <property type="match status" value="1"/>
</dbReference>
<dbReference type="Pfam" id="PF07690">
    <property type="entry name" value="MFS_1"/>
    <property type="match status" value="1"/>
</dbReference>
<evidence type="ECO:0000256" key="2">
    <source>
        <dbReference type="ARBA" id="ARBA00022692"/>
    </source>
</evidence>
<feature type="transmembrane region" description="Helical" evidence="5">
    <location>
        <begin position="36"/>
        <end position="61"/>
    </location>
</feature>
<protein>
    <recommendedName>
        <fullName evidence="6">Major facilitator superfamily (MFS) profile domain-containing protein</fullName>
    </recommendedName>
</protein>
<accession>A0AAD5V9A5</accession>
<evidence type="ECO:0000259" key="6">
    <source>
        <dbReference type="PROSITE" id="PS50850"/>
    </source>
</evidence>
<dbReference type="PANTHER" id="PTHR23501">
    <property type="entry name" value="MAJOR FACILITATOR SUPERFAMILY"/>
    <property type="match status" value="1"/>
</dbReference>
<feature type="transmembrane region" description="Helical" evidence="5">
    <location>
        <begin position="103"/>
        <end position="121"/>
    </location>
</feature>
<evidence type="ECO:0000256" key="3">
    <source>
        <dbReference type="ARBA" id="ARBA00022989"/>
    </source>
</evidence>
<evidence type="ECO:0000256" key="1">
    <source>
        <dbReference type="ARBA" id="ARBA00004141"/>
    </source>
</evidence>
<name>A0AAD5V9A5_9APHY</name>
<organism evidence="7 8">
    <name type="scientific">Meripilus lineatus</name>
    <dbReference type="NCBI Taxonomy" id="2056292"/>
    <lineage>
        <taxon>Eukaryota</taxon>
        <taxon>Fungi</taxon>
        <taxon>Dikarya</taxon>
        <taxon>Basidiomycota</taxon>
        <taxon>Agaricomycotina</taxon>
        <taxon>Agaricomycetes</taxon>
        <taxon>Polyporales</taxon>
        <taxon>Meripilaceae</taxon>
        <taxon>Meripilus</taxon>
    </lineage>
</organism>
<feature type="transmembrane region" description="Helical" evidence="5">
    <location>
        <begin position="364"/>
        <end position="383"/>
    </location>
</feature>
<dbReference type="InterPro" id="IPR036259">
    <property type="entry name" value="MFS_trans_sf"/>
</dbReference>
<dbReference type="PROSITE" id="PS50850">
    <property type="entry name" value="MFS"/>
    <property type="match status" value="1"/>
</dbReference>
<feature type="transmembrane region" description="Helical" evidence="5">
    <location>
        <begin position="73"/>
        <end position="91"/>
    </location>
</feature>
<evidence type="ECO:0000256" key="4">
    <source>
        <dbReference type="ARBA" id="ARBA00023136"/>
    </source>
</evidence>
<keyword evidence="3 5" id="KW-1133">Transmembrane helix</keyword>
<feature type="transmembrane region" description="Helical" evidence="5">
    <location>
        <begin position="298"/>
        <end position="318"/>
    </location>
</feature>
<feature type="transmembrane region" description="Helical" evidence="5">
    <location>
        <begin position="338"/>
        <end position="357"/>
    </location>
</feature>
<evidence type="ECO:0000313" key="8">
    <source>
        <dbReference type="Proteomes" id="UP001212997"/>
    </source>
</evidence>
<dbReference type="InterPro" id="IPR011701">
    <property type="entry name" value="MFS"/>
</dbReference>
<feature type="transmembrane region" description="Helical" evidence="5">
    <location>
        <begin position="499"/>
        <end position="518"/>
    </location>
</feature>
<dbReference type="AlphaFoldDB" id="A0AAD5V9A5"/>
<comment type="subcellular location">
    <subcellularLocation>
        <location evidence="1">Membrane</location>
        <topology evidence="1">Multi-pass membrane protein</topology>
    </subcellularLocation>
</comment>
<sequence length="546" mass="58131">MVLREKIDSDPRPTTDITLIEVPTDDGAPRTGGLTFWLVMLTLCVCAFLSALELTCVATALPTIIEDLHGEEFVWAASAYALACTAFIPLGGDMAEAFGRPPAMLVALIIFALGSALCGSARSLPWLIGARTVQGIGGGGLLSVPQIVLADLVPLRQRGAYNGLISLTYAIAAAIGPLVGGGLAQAGQWRWLFYLNLPICGICGVLVIVFLKLRIPQGSWQVKLSRMDWIGNVLIIGSSSACSIALTWGGVVYSWRSFRVLVPLLAGLCGFGTFLLYESRVAKRPIVPFTLLSNRTSLSGYIQIFVAAIILLVAIYYVPVYYYQACKGATPLTSGVETLGSSMVIGPFAILSGLSVAKTNSYRVQCYLGWGLSIAGFGVMTLLRADSHLALGVGLPVMVASGAGILYTVTDFPVLASLPISQNARALSFYAFVRSFANAWGVTVGGSIVQNELKKRLPDNIPNVVANAGLAYSIVPEIRYLDEPLKTTVRIAFAESLKVTWQVMIGISAIGLLSCLLMRGIPLNMDVDDSWALEPEGKVEGPDSTP</sequence>
<dbReference type="Gene3D" id="1.20.1720.10">
    <property type="entry name" value="Multidrug resistance protein D"/>
    <property type="match status" value="1"/>
</dbReference>
<feature type="transmembrane region" description="Helical" evidence="5">
    <location>
        <begin position="191"/>
        <end position="211"/>
    </location>
</feature>
<keyword evidence="4 5" id="KW-0472">Membrane</keyword>
<dbReference type="Proteomes" id="UP001212997">
    <property type="component" value="Unassembled WGS sequence"/>
</dbReference>
<feature type="transmembrane region" description="Helical" evidence="5">
    <location>
        <begin position="257"/>
        <end position="277"/>
    </location>
</feature>